<feature type="domain" description="Histidine kinase" evidence="15">
    <location>
        <begin position="231"/>
        <end position="441"/>
    </location>
</feature>
<dbReference type="CDD" id="cd00075">
    <property type="entry name" value="HATPase"/>
    <property type="match status" value="1"/>
</dbReference>
<dbReference type="AlphaFoldDB" id="A0A7K0FXL9"/>
<dbReference type="SMART" id="SM00304">
    <property type="entry name" value="HAMP"/>
    <property type="match status" value="1"/>
</dbReference>
<keyword evidence="18" id="KW-1185">Reference proteome</keyword>
<dbReference type="RefSeq" id="WP_154280507.1">
    <property type="nucleotide sequence ID" value="NZ_JBHUJQ010000001.1"/>
</dbReference>
<evidence type="ECO:0000256" key="13">
    <source>
        <dbReference type="ARBA" id="ARBA00023136"/>
    </source>
</evidence>
<dbReference type="Gene3D" id="6.10.340.10">
    <property type="match status" value="1"/>
</dbReference>
<comment type="catalytic activity">
    <reaction evidence="1">
        <text>ATP + protein L-histidine = ADP + protein N-phospho-L-histidine.</text>
        <dbReference type="EC" id="2.7.13.3"/>
    </reaction>
</comment>
<dbReference type="InterPro" id="IPR036890">
    <property type="entry name" value="HATPase_C_sf"/>
</dbReference>
<evidence type="ECO:0000256" key="7">
    <source>
        <dbReference type="ARBA" id="ARBA00022692"/>
    </source>
</evidence>
<feature type="domain" description="HAMP" evidence="16">
    <location>
        <begin position="170"/>
        <end position="223"/>
    </location>
</feature>
<evidence type="ECO:0000256" key="1">
    <source>
        <dbReference type="ARBA" id="ARBA00000085"/>
    </source>
</evidence>
<dbReference type="InterPro" id="IPR050398">
    <property type="entry name" value="HssS/ArlS-like"/>
</dbReference>
<keyword evidence="10" id="KW-0067">ATP-binding</keyword>
<reference evidence="17 18" key="1">
    <citation type="submission" date="2019-11" db="EMBL/GenBank/DDBJ databases">
        <title>Pedobacter petrophilus genome.</title>
        <authorList>
            <person name="Feldbauer M.J."/>
            <person name="Newman J.D."/>
        </authorList>
    </citation>
    <scope>NUCLEOTIDE SEQUENCE [LARGE SCALE GENOMIC DNA]</scope>
    <source>
        <strain evidence="17 18">LMG 29686</strain>
    </source>
</reference>
<protein>
    <recommendedName>
        <fullName evidence="3">histidine kinase</fullName>
        <ecNumber evidence="3">2.7.13.3</ecNumber>
    </recommendedName>
</protein>
<keyword evidence="9" id="KW-0418">Kinase</keyword>
<dbReference type="SMART" id="SM00387">
    <property type="entry name" value="HATPase_c"/>
    <property type="match status" value="1"/>
</dbReference>
<evidence type="ECO:0000256" key="14">
    <source>
        <dbReference type="SAM" id="Phobius"/>
    </source>
</evidence>
<dbReference type="CDD" id="cd06225">
    <property type="entry name" value="HAMP"/>
    <property type="match status" value="1"/>
</dbReference>
<evidence type="ECO:0000256" key="4">
    <source>
        <dbReference type="ARBA" id="ARBA00022475"/>
    </source>
</evidence>
<dbReference type="GO" id="GO:0000155">
    <property type="term" value="F:phosphorelay sensor kinase activity"/>
    <property type="evidence" value="ECO:0007669"/>
    <property type="project" value="InterPro"/>
</dbReference>
<dbReference type="PROSITE" id="PS50885">
    <property type="entry name" value="HAMP"/>
    <property type="match status" value="1"/>
</dbReference>
<evidence type="ECO:0000256" key="12">
    <source>
        <dbReference type="ARBA" id="ARBA00023012"/>
    </source>
</evidence>
<keyword evidence="5" id="KW-0597">Phosphoprotein</keyword>
<dbReference type="OrthoDB" id="594725at2"/>
<dbReference type="SMART" id="SM00388">
    <property type="entry name" value="HisKA"/>
    <property type="match status" value="1"/>
</dbReference>
<dbReference type="GO" id="GO:0005886">
    <property type="term" value="C:plasma membrane"/>
    <property type="evidence" value="ECO:0007669"/>
    <property type="project" value="UniProtKB-SubCell"/>
</dbReference>
<keyword evidence="11 14" id="KW-1133">Transmembrane helix</keyword>
<dbReference type="InterPro" id="IPR003594">
    <property type="entry name" value="HATPase_dom"/>
</dbReference>
<dbReference type="EMBL" id="WKKH01000011">
    <property type="protein sequence ID" value="MRX76275.1"/>
    <property type="molecule type" value="Genomic_DNA"/>
</dbReference>
<evidence type="ECO:0000259" key="15">
    <source>
        <dbReference type="PROSITE" id="PS50109"/>
    </source>
</evidence>
<dbReference type="Pfam" id="PF00512">
    <property type="entry name" value="HisKA"/>
    <property type="match status" value="1"/>
</dbReference>
<name>A0A7K0FXL9_9SPHI</name>
<dbReference type="InterPro" id="IPR036097">
    <property type="entry name" value="HisK_dim/P_sf"/>
</dbReference>
<evidence type="ECO:0000256" key="9">
    <source>
        <dbReference type="ARBA" id="ARBA00022777"/>
    </source>
</evidence>
<evidence type="ECO:0000259" key="16">
    <source>
        <dbReference type="PROSITE" id="PS50885"/>
    </source>
</evidence>
<dbReference type="SUPFAM" id="SSF47384">
    <property type="entry name" value="Homodimeric domain of signal transducing histidine kinase"/>
    <property type="match status" value="1"/>
</dbReference>
<evidence type="ECO:0000256" key="6">
    <source>
        <dbReference type="ARBA" id="ARBA00022679"/>
    </source>
</evidence>
<evidence type="ECO:0000256" key="3">
    <source>
        <dbReference type="ARBA" id="ARBA00012438"/>
    </source>
</evidence>
<evidence type="ECO:0000256" key="2">
    <source>
        <dbReference type="ARBA" id="ARBA00004651"/>
    </source>
</evidence>
<dbReference type="PROSITE" id="PS50109">
    <property type="entry name" value="HIS_KIN"/>
    <property type="match status" value="1"/>
</dbReference>
<dbReference type="Gene3D" id="3.30.565.10">
    <property type="entry name" value="Histidine kinase-like ATPase, C-terminal domain"/>
    <property type="match status" value="1"/>
</dbReference>
<keyword evidence="7 14" id="KW-0812">Transmembrane</keyword>
<dbReference type="CDD" id="cd00082">
    <property type="entry name" value="HisKA"/>
    <property type="match status" value="1"/>
</dbReference>
<keyword evidence="12" id="KW-0902">Two-component regulatory system</keyword>
<feature type="transmembrane region" description="Helical" evidence="14">
    <location>
        <begin position="149"/>
        <end position="172"/>
    </location>
</feature>
<dbReference type="InterPro" id="IPR003661">
    <property type="entry name" value="HisK_dim/P_dom"/>
</dbReference>
<proteinExistence type="predicted"/>
<evidence type="ECO:0000256" key="11">
    <source>
        <dbReference type="ARBA" id="ARBA00022989"/>
    </source>
</evidence>
<dbReference type="Proteomes" id="UP000487757">
    <property type="component" value="Unassembled WGS sequence"/>
</dbReference>
<dbReference type="EC" id="2.7.13.3" evidence="3"/>
<keyword evidence="8" id="KW-0547">Nucleotide-binding</keyword>
<evidence type="ECO:0000256" key="5">
    <source>
        <dbReference type="ARBA" id="ARBA00022553"/>
    </source>
</evidence>
<keyword evidence="13 14" id="KW-0472">Membrane</keyword>
<comment type="subcellular location">
    <subcellularLocation>
        <location evidence="2">Cell membrane</location>
        <topology evidence="2">Multi-pass membrane protein</topology>
    </subcellularLocation>
</comment>
<dbReference type="Pfam" id="PF00672">
    <property type="entry name" value="HAMP"/>
    <property type="match status" value="1"/>
</dbReference>
<dbReference type="PANTHER" id="PTHR45528">
    <property type="entry name" value="SENSOR HISTIDINE KINASE CPXA"/>
    <property type="match status" value="1"/>
</dbReference>
<dbReference type="InterPro" id="IPR005467">
    <property type="entry name" value="His_kinase_dom"/>
</dbReference>
<dbReference type="InterPro" id="IPR003660">
    <property type="entry name" value="HAMP_dom"/>
</dbReference>
<evidence type="ECO:0000313" key="17">
    <source>
        <dbReference type="EMBL" id="MRX76275.1"/>
    </source>
</evidence>
<keyword evidence="6" id="KW-0808">Transferase</keyword>
<keyword evidence="4" id="KW-1003">Cell membrane</keyword>
<evidence type="ECO:0000313" key="18">
    <source>
        <dbReference type="Proteomes" id="UP000487757"/>
    </source>
</evidence>
<dbReference type="Gene3D" id="1.10.287.130">
    <property type="match status" value="1"/>
</dbReference>
<sequence length="441" mass="50042">MNSYFYRGLRFRMTALFSLIFMVINLAFGRIIYQYFKNNYVENYNKYLYSRGQSILDKTEINPDIIALPDSGESIRVFYHNNEDQPVKVFQSPGTISRLAVPYRTSLVDSLGEYGVYLKKEDYDGRPVELLLTVSDAPLKHKLNQFSHLMIGITAVSLVLSALFAFLASIWLMNPIRFIARQAEGINTDRLGERIKYVKTHDELQQLAQTINDMIGRIEQEQQARNVFFAAASHELQTPLANLRAETELELMGRTSKADQELLSSQLAEISRLQAIVEQFLLISEFNNSGIALRKSTVDLSDQLLRVFSRNIRQIQSRNIKHHIQFSEQLNSFDCHVDGDKMEMVWQNLLQNALKYSPAGGSLFCSVTTAENRITISFENSISQDQIPLTGLGIPFKKGATVTSGSGLGLWLCTIIVQAHQGEIQLESKNHFFKVSVSLPH</sequence>
<dbReference type="SUPFAM" id="SSF55874">
    <property type="entry name" value="ATPase domain of HSP90 chaperone/DNA topoisomerase II/histidine kinase"/>
    <property type="match status" value="1"/>
</dbReference>
<evidence type="ECO:0000256" key="10">
    <source>
        <dbReference type="ARBA" id="ARBA00022840"/>
    </source>
</evidence>
<dbReference type="PANTHER" id="PTHR45528:SF1">
    <property type="entry name" value="SENSOR HISTIDINE KINASE CPXA"/>
    <property type="match status" value="1"/>
</dbReference>
<dbReference type="SUPFAM" id="SSF158472">
    <property type="entry name" value="HAMP domain-like"/>
    <property type="match status" value="1"/>
</dbReference>
<dbReference type="GO" id="GO:0005524">
    <property type="term" value="F:ATP binding"/>
    <property type="evidence" value="ECO:0007669"/>
    <property type="project" value="UniProtKB-KW"/>
</dbReference>
<organism evidence="17 18">
    <name type="scientific">Pedobacter petrophilus</name>
    <dbReference type="NCBI Taxonomy" id="1908241"/>
    <lineage>
        <taxon>Bacteria</taxon>
        <taxon>Pseudomonadati</taxon>
        <taxon>Bacteroidota</taxon>
        <taxon>Sphingobacteriia</taxon>
        <taxon>Sphingobacteriales</taxon>
        <taxon>Sphingobacteriaceae</taxon>
        <taxon>Pedobacter</taxon>
    </lineage>
</organism>
<comment type="caution">
    <text evidence="17">The sequence shown here is derived from an EMBL/GenBank/DDBJ whole genome shotgun (WGS) entry which is preliminary data.</text>
</comment>
<accession>A0A7K0FXL9</accession>
<gene>
    <name evidence="17" type="ORF">GJU39_09250</name>
</gene>
<evidence type="ECO:0000256" key="8">
    <source>
        <dbReference type="ARBA" id="ARBA00022741"/>
    </source>
</evidence>
<dbReference type="Pfam" id="PF02518">
    <property type="entry name" value="HATPase_c"/>
    <property type="match status" value="1"/>
</dbReference>